<dbReference type="RefSeq" id="WP_366923620.1">
    <property type="nucleotide sequence ID" value="NZ_CP121694.1"/>
</dbReference>
<dbReference type="InterPro" id="IPR058968">
    <property type="entry name" value="YoqH-like"/>
</dbReference>
<gene>
    <name evidence="2" type="ORF">MFMK1_000527</name>
</gene>
<proteinExistence type="predicted"/>
<dbReference type="Proteomes" id="UP001329915">
    <property type="component" value="Chromosome"/>
</dbReference>
<organism evidence="2 3">
    <name type="scientific">Metallumcola ferriviriculae</name>
    <dbReference type="NCBI Taxonomy" id="3039180"/>
    <lineage>
        <taxon>Bacteria</taxon>
        <taxon>Bacillati</taxon>
        <taxon>Bacillota</taxon>
        <taxon>Clostridia</taxon>
        <taxon>Neomoorellales</taxon>
        <taxon>Desulfitibacteraceae</taxon>
        <taxon>Metallumcola</taxon>
    </lineage>
</organism>
<feature type="region of interest" description="Disordered" evidence="1">
    <location>
        <begin position="1"/>
        <end position="24"/>
    </location>
</feature>
<reference evidence="2 3" key="1">
    <citation type="submission" date="2023-04" db="EMBL/GenBank/DDBJ databases">
        <authorList>
            <person name="Hsu D."/>
        </authorList>
    </citation>
    <scope>NUCLEOTIDE SEQUENCE [LARGE SCALE GENOMIC DNA]</scope>
    <source>
        <strain evidence="2 3">MK1</strain>
    </source>
</reference>
<protein>
    <submittedName>
        <fullName evidence="2">Uncharacterized protein</fullName>
    </submittedName>
</protein>
<sequence>MADADNNWTKKNITENQNNNDTGQLFIETNPLYPTEHAEDLFIAGASVFEITTFTPPLQRVTILGINLPDPDTFGPYDSYVATLTVPDSLEPLATIPLIPTKDKENWVGTTLLEFGGTLPTIIAEVRPQLGSDRIGEVILQGQVFS</sequence>
<dbReference type="AlphaFoldDB" id="A0AAU0UHH8"/>
<evidence type="ECO:0000256" key="1">
    <source>
        <dbReference type="SAM" id="MobiDB-lite"/>
    </source>
</evidence>
<name>A0AAU0UHH8_9FIRM</name>
<feature type="compositionally biased region" description="Polar residues" evidence="1">
    <location>
        <begin position="1"/>
        <end position="23"/>
    </location>
</feature>
<dbReference type="KEGG" id="dbc:MFMK1_000527"/>
<keyword evidence="3" id="KW-1185">Reference proteome</keyword>
<accession>A0AAU0UHH8</accession>
<dbReference type="Pfam" id="PF26349">
    <property type="entry name" value="YoqH"/>
    <property type="match status" value="1"/>
</dbReference>
<evidence type="ECO:0000313" key="3">
    <source>
        <dbReference type="Proteomes" id="UP001329915"/>
    </source>
</evidence>
<dbReference type="EMBL" id="CP121694">
    <property type="protein sequence ID" value="WRO20738.1"/>
    <property type="molecule type" value="Genomic_DNA"/>
</dbReference>
<evidence type="ECO:0000313" key="2">
    <source>
        <dbReference type="EMBL" id="WRO20738.1"/>
    </source>
</evidence>